<evidence type="ECO:0000256" key="3">
    <source>
        <dbReference type="ARBA" id="ARBA00022989"/>
    </source>
</evidence>
<evidence type="ECO:0000256" key="1">
    <source>
        <dbReference type="ARBA" id="ARBA00004141"/>
    </source>
</evidence>
<comment type="caution">
    <text evidence="10">The sequence shown here is derived from an EMBL/GenBank/DDBJ whole genome shotgun (WGS) entry which is preliminary data.</text>
</comment>
<dbReference type="Proteomes" id="UP000663877">
    <property type="component" value="Unassembled WGS sequence"/>
</dbReference>
<protein>
    <recommendedName>
        <fullName evidence="9">G-protein coupled receptors family 1 profile domain-containing protein</fullName>
    </recommendedName>
</protein>
<dbReference type="PANTHER" id="PTHR24243:SF230">
    <property type="entry name" value="G-PROTEIN COUPLED RECEPTORS FAMILY 1 PROFILE DOMAIN-CONTAINING PROTEIN"/>
    <property type="match status" value="1"/>
</dbReference>
<dbReference type="PROSITE" id="PS50262">
    <property type="entry name" value="G_PROTEIN_RECEP_F1_2"/>
    <property type="match status" value="1"/>
</dbReference>
<evidence type="ECO:0000256" key="8">
    <source>
        <dbReference type="SAM" id="Phobius"/>
    </source>
</evidence>
<dbReference type="EMBL" id="CAJNOI010000001">
    <property type="protein sequence ID" value="CAF0720841.1"/>
    <property type="molecule type" value="Genomic_DNA"/>
</dbReference>
<evidence type="ECO:0000256" key="6">
    <source>
        <dbReference type="ARBA" id="ARBA00023170"/>
    </source>
</evidence>
<evidence type="ECO:0000313" key="12">
    <source>
        <dbReference type="Proteomes" id="UP000663832"/>
    </source>
</evidence>
<dbReference type="OrthoDB" id="10006176at2759"/>
<comment type="subcellular location">
    <subcellularLocation>
        <location evidence="1">Membrane</location>
        <topology evidence="1">Multi-pass membrane protein</topology>
    </subcellularLocation>
</comment>
<evidence type="ECO:0000256" key="2">
    <source>
        <dbReference type="ARBA" id="ARBA00022692"/>
    </source>
</evidence>
<feature type="transmembrane region" description="Helical" evidence="8">
    <location>
        <begin position="20"/>
        <end position="40"/>
    </location>
</feature>
<reference evidence="10" key="1">
    <citation type="submission" date="2021-02" db="EMBL/GenBank/DDBJ databases">
        <authorList>
            <person name="Nowell W R."/>
        </authorList>
    </citation>
    <scope>NUCLEOTIDE SEQUENCE</scope>
</reference>
<evidence type="ECO:0000313" key="11">
    <source>
        <dbReference type="EMBL" id="CAF1142336.1"/>
    </source>
</evidence>
<keyword evidence="3 8" id="KW-1133">Transmembrane helix</keyword>
<evidence type="ECO:0000313" key="10">
    <source>
        <dbReference type="EMBL" id="CAF0720841.1"/>
    </source>
</evidence>
<evidence type="ECO:0000256" key="5">
    <source>
        <dbReference type="ARBA" id="ARBA00023136"/>
    </source>
</evidence>
<dbReference type="InterPro" id="IPR017452">
    <property type="entry name" value="GPCR_Rhodpsn_7TM"/>
</dbReference>
<dbReference type="SUPFAM" id="SSF81321">
    <property type="entry name" value="Family A G protein-coupled receptor-like"/>
    <property type="match status" value="1"/>
</dbReference>
<name>A0A813MLJ6_9BILA</name>
<sequence length="325" mass="37740">MSSPSLLSLTYAAQEVNIYLRSIILIFGVTSNILNIIVFLSLEIFRDSSCAFYLLAMSFVSIIQIFFGLFARTLNVAFSVDWSTTSLTYCKLRYYFFQVCSAIFYTCIALATIDQYLATCSSPFLQRFSNIKLARWLFVIFTIIWIIHGIPILYYYNQDISNSTNATICTITNDTFQQYYSYFTLIILLCSMPVIITVLFGILAYRNVQHLTYRTMPLVRRETDKQLTIMVLVQDVYNLFFIIPYIVVYALQLNLNINLAPNYAAQIELALSITGALYYVPFSSAFYIYVCVSERFRRQFLYVLFKLHLGRCRQDFARNQILPDT</sequence>
<evidence type="ECO:0000313" key="13">
    <source>
        <dbReference type="Proteomes" id="UP000663877"/>
    </source>
</evidence>
<dbReference type="Proteomes" id="UP000663832">
    <property type="component" value="Unassembled WGS sequence"/>
</dbReference>
<keyword evidence="5 8" id="KW-0472">Membrane</keyword>
<dbReference type="GO" id="GO:0004930">
    <property type="term" value="F:G protein-coupled receptor activity"/>
    <property type="evidence" value="ECO:0007669"/>
    <property type="project" value="UniProtKB-KW"/>
</dbReference>
<organism evidence="10 13">
    <name type="scientific">Adineta steineri</name>
    <dbReference type="NCBI Taxonomy" id="433720"/>
    <lineage>
        <taxon>Eukaryota</taxon>
        <taxon>Metazoa</taxon>
        <taxon>Spiralia</taxon>
        <taxon>Gnathifera</taxon>
        <taxon>Rotifera</taxon>
        <taxon>Eurotatoria</taxon>
        <taxon>Bdelloidea</taxon>
        <taxon>Adinetida</taxon>
        <taxon>Adinetidae</taxon>
        <taxon>Adineta</taxon>
    </lineage>
</organism>
<keyword evidence="6" id="KW-0675">Receptor</keyword>
<keyword evidence="7" id="KW-0807">Transducer</keyword>
<feature type="transmembrane region" description="Helical" evidence="8">
    <location>
        <begin position="269"/>
        <end position="292"/>
    </location>
</feature>
<feature type="transmembrane region" description="Helical" evidence="8">
    <location>
        <begin position="182"/>
        <end position="206"/>
    </location>
</feature>
<proteinExistence type="predicted"/>
<dbReference type="GO" id="GO:0005886">
    <property type="term" value="C:plasma membrane"/>
    <property type="evidence" value="ECO:0007669"/>
    <property type="project" value="TreeGrafter"/>
</dbReference>
<feature type="transmembrane region" description="Helical" evidence="8">
    <location>
        <begin position="133"/>
        <end position="156"/>
    </location>
</feature>
<dbReference type="AlphaFoldDB" id="A0A813MLJ6"/>
<evidence type="ECO:0000259" key="9">
    <source>
        <dbReference type="PROSITE" id="PS50262"/>
    </source>
</evidence>
<dbReference type="PANTHER" id="PTHR24243">
    <property type="entry name" value="G-PROTEIN COUPLED RECEPTOR"/>
    <property type="match status" value="1"/>
</dbReference>
<dbReference type="Gene3D" id="1.20.1070.10">
    <property type="entry name" value="Rhodopsin 7-helix transmembrane proteins"/>
    <property type="match status" value="1"/>
</dbReference>
<gene>
    <name evidence="10" type="ORF">BJG266_LOCUS255</name>
    <name evidence="11" type="ORF">QVE165_LOCUS22551</name>
</gene>
<feature type="transmembrane region" description="Helical" evidence="8">
    <location>
        <begin position="227"/>
        <end position="249"/>
    </location>
</feature>
<feature type="transmembrane region" description="Helical" evidence="8">
    <location>
        <begin position="94"/>
        <end position="113"/>
    </location>
</feature>
<keyword evidence="2 8" id="KW-0812">Transmembrane</keyword>
<accession>A0A813MLJ6</accession>
<keyword evidence="12" id="KW-1185">Reference proteome</keyword>
<dbReference type="EMBL" id="CAJNOM010000149">
    <property type="protein sequence ID" value="CAF1142336.1"/>
    <property type="molecule type" value="Genomic_DNA"/>
</dbReference>
<evidence type="ECO:0000256" key="7">
    <source>
        <dbReference type="ARBA" id="ARBA00023224"/>
    </source>
</evidence>
<feature type="transmembrane region" description="Helical" evidence="8">
    <location>
        <begin position="52"/>
        <end position="74"/>
    </location>
</feature>
<feature type="domain" description="G-protein coupled receptors family 1 profile" evidence="9">
    <location>
        <begin position="31"/>
        <end position="289"/>
    </location>
</feature>
<keyword evidence="4" id="KW-0297">G-protein coupled receptor</keyword>
<evidence type="ECO:0000256" key="4">
    <source>
        <dbReference type="ARBA" id="ARBA00023040"/>
    </source>
</evidence>